<feature type="binding site" evidence="4">
    <location>
        <position position="525"/>
    </location>
    <ligand>
        <name>AMP</name>
        <dbReference type="ChEBI" id="CHEBI:456215"/>
    </ligand>
</feature>
<accession>A0A1Y2I0G0</accession>
<dbReference type="EMBL" id="MCFL01000003">
    <property type="protein sequence ID" value="ORZ40347.1"/>
    <property type="molecule type" value="Genomic_DNA"/>
</dbReference>
<sequence length="830" mass="91047">MNKVAANDVLKHVPTSLTRASVTAQLLIHYAMFVVLMLAAIQMDPEGNYRNYMVFTYATTAWYVLQFSRFVQFYNEKSLAPFYLSLIPFFIICAISRELHMLVCALWYVSFLIIYLQMGRPNMQRHLVGYSLAFLACYGVCVAFMDMIYKEGCMDMWCASPMKPPILWANEALWIVACVVVVFCFVTLERFIKRNALTLLERESYVNTLMQTNVELKRELKRMKMDKGADLDAPLTRVIQILKEIRDSGETDTETNQSLDMVIKVLTSNDLFNVDVQKKAADSDVADFLNSLMQKGGGAIAEGGGTGGNGAGQRGSVAIGMKPANMGNAGAAGTSGTNGAKSGSIQHTGVKDPAVLDSGKSNGSPNTDASGHSAATNHQDALSSSSHLVAVPPKDVIESLVPKEITFLSPDQIASIDKCLALLETPDFDVIMLNEATNGHPVYFTGMRLFEHHQLGSAMDVDPRVFQNFLLAVEAGYLPSNTYHNALHAADVTASMNYYLTRDRLKSRIPVDELFAALVAALIHDLAHPGFNNPFLVNTNDRLAFQYNDQAVLEHFHCSMAFAIMRSSPSFNIMASMSNEQQKAVRDIVVSLVLATDMAMHFEFITKFKNRLEAFLPTANAAAAAGQTTTTTSMPAAASTAATSAPPAPVSAIQGNVLFGFDMEKRMDRKFVLSIAMKCADINNPSKPLHLCTQWTAFIMEEFFRQGDEERKRGMEISTLMDRFNTDIPKCQVGFIDFVVAPLFEVWGKFMEDDIRPVLNNITNNKQYWKTKLLESTPPPPAAPTAPATESPSTTSSGDSNSAGGQSRRDTVGSENKLAVSTSAQPQSGS</sequence>
<feature type="binding site" evidence="5">
    <location>
        <position position="681"/>
    </location>
    <ligand>
        <name>Zn(2+)</name>
        <dbReference type="ChEBI" id="CHEBI:29105"/>
        <label>1</label>
    </ligand>
</feature>
<feature type="binding site" evidence="5">
    <location>
        <position position="524"/>
    </location>
    <ligand>
        <name>Zn(2+)</name>
        <dbReference type="ChEBI" id="CHEBI:29105"/>
        <label>1</label>
    </ligand>
</feature>
<feature type="region of interest" description="Disordered" evidence="7">
    <location>
        <begin position="329"/>
        <end position="386"/>
    </location>
</feature>
<feature type="compositionally biased region" description="Low complexity" evidence="7">
    <location>
        <begin position="329"/>
        <end position="344"/>
    </location>
</feature>
<feature type="region of interest" description="Disordered" evidence="7">
    <location>
        <begin position="773"/>
        <end position="830"/>
    </location>
</feature>
<dbReference type="GO" id="GO:0007165">
    <property type="term" value="P:signal transduction"/>
    <property type="evidence" value="ECO:0007669"/>
    <property type="project" value="InterPro"/>
</dbReference>
<dbReference type="PROSITE" id="PS00126">
    <property type="entry name" value="PDEASE_I_1"/>
    <property type="match status" value="1"/>
</dbReference>
<keyword evidence="8" id="KW-0472">Membrane</keyword>
<dbReference type="EC" id="3.1.4.-" evidence="6"/>
<dbReference type="PROSITE" id="PS51845">
    <property type="entry name" value="PDEASE_I_2"/>
    <property type="match status" value="1"/>
</dbReference>
<feature type="binding site" evidence="5">
    <location>
        <position position="488"/>
    </location>
    <ligand>
        <name>Zn(2+)</name>
        <dbReference type="ChEBI" id="CHEBI:29105"/>
        <label>1</label>
    </ligand>
</feature>
<keyword evidence="2 6" id="KW-0378">Hydrolase</keyword>
<dbReference type="InterPro" id="IPR003607">
    <property type="entry name" value="HD/PDEase_dom"/>
</dbReference>
<name>A0A1Y2I0G0_9FUNG</name>
<evidence type="ECO:0000256" key="1">
    <source>
        <dbReference type="ARBA" id="ARBA00022723"/>
    </source>
</evidence>
<reference evidence="10 11" key="1">
    <citation type="submission" date="2016-07" db="EMBL/GenBank/DDBJ databases">
        <title>Pervasive Adenine N6-methylation of Active Genes in Fungi.</title>
        <authorList>
            <consortium name="DOE Joint Genome Institute"/>
            <person name="Mondo S.J."/>
            <person name="Dannebaum R.O."/>
            <person name="Kuo R.C."/>
            <person name="Labutti K."/>
            <person name="Haridas S."/>
            <person name="Kuo A."/>
            <person name="Salamov A."/>
            <person name="Ahrendt S.R."/>
            <person name="Lipzen A."/>
            <person name="Sullivan W."/>
            <person name="Andreopoulos W.B."/>
            <person name="Clum A."/>
            <person name="Lindquist E."/>
            <person name="Daum C."/>
            <person name="Ramamoorthy G.K."/>
            <person name="Gryganskyi A."/>
            <person name="Culley D."/>
            <person name="Magnuson J.K."/>
            <person name="James T.Y."/>
            <person name="O'Malley M.A."/>
            <person name="Stajich J.E."/>
            <person name="Spatafora J.W."/>
            <person name="Visel A."/>
            <person name="Grigoriev I.V."/>
        </authorList>
    </citation>
    <scope>NUCLEOTIDE SEQUENCE [LARGE SCALE GENOMIC DNA]</scope>
    <source>
        <strain evidence="10 11">PL171</strain>
    </source>
</reference>
<feature type="transmembrane region" description="Helical" evidence="8">
    <location>
        <begin position="20"/>
        <end position="40"/>
    </location>
</feature>
<evidence type="ECO:0000256" key="8">
    <source>
        <dbReference type="SAM" id="Phobius"/>
    </source>
</evidence>
<evidence type="ECO:0000313" key="11">
    <source>
        <dbReference type="Proteomes" id="UP000193411"/>
    </source>
</evidence>
<evidence type="ECO:0000256" key="6">
    <source>
        <dbReference type="RuleBase" id="RU363067"/>
    </source>
</evidence>
<evidence type="ECO:0000256" key="4">
    <source>
        <dbReference type="PIRSR" id="PIRSR623088-2"/>
    </source>
</evidence>
<dbReference type="GO" id="GO:0004114">
    <property type="term" value="F:3',5'-cyclic-nucleotide phosphodiesterase activity"/>
    <property type="evidence" value="ECO:0007669"/>
    <property type="project" value="InterPro"/>
</dbReference>
<evidence type="ECO:0000313" key="10">
    <source>
        <dbReference type="EMBL" id="ORZ40347.1"/>
    </source>
</evidence>
<dbReference type="InterPro" id="IPR002073">
    <property type="entry name" value="PDEase_catalytic_dom"/>
</dbReference>
<feature type="domain" description="PDEase" evidence="9">
    <location>
        <begin position="408"/>
        <end position="776"/>
    </location>
</feature>
<dbReference type="SUPFAM" id="SSF109604">
    <property type="entry name" value="HD-domain/PDEase-like"/>
    <property type="match status" value="1"/>
</dbReference>
<protein>
    <recommendedName>
        <fullName evidence="6">Phosphodiesterase</fullName>
        <ecNumber evidence="6">3.1.4.-</ecNumber>
    </recommendedName>
</protein>
<comment type="caution">
    <text evidence="10">The sequence shown here is derived from an EMBL/GenBank/DDBJ whole genome shotgun (WGS) entry which is preliminary data.</text>
</comment>
<dbReference type="STRING" id="765915.A0A1Y2I0G0"/>
<dbReference type="PANTHER" id="PTHR11347">
    <property type="entry name" value="CYCLIC NUCLEOTIDE PHOSPHODIESTERASE"/>
    <property type="match status" value="1"/>
</dbReference>
<dbReference type="Proteomes" id="UP000193411">
    <property type="component" value="Unassembled WGS sequence"/>
</dbReference>
<keyword evidence="1 5" id="KW-0479">Metal-binding</keyword>
<feature type="transmembrane region" description="Helical" evidence="8">
    <location>
        <begin position="82"/>
        <end position="115"/>
    </location>
</feature>
<dbReference type="InterPro" id="IPR023088">
    <property type="entry name" value="PDEase"/>
</dbReference>
<comment type="similarity">
    <text evidence="6">Belongs to the cyclic nucleotide phosphodiesterase family.</text>
</comment>
<proteinExistence type="inferred from homology"/>
<keyword evidence="8" id="KW-0812">Transmembrane</keyword>
<dbReference type="GO" id="GO:0046872">
    <property type="term" value="F:metal ion binding"/>
    <property type="evidence" value="ECO:0007669"/>
    <property type="project" value="UniProtKB-KW"/>
</dbReference>
<dbReference type="PRINTS" id="PR00387">
    <property type="entry name" value="PDIESTERASE1"/>
</dbReference>
<keyword evidence="11" id="KW-1185">Reference proteome</keyword>
<feature type="binding site" evidence="4">
    <location>
        <position position="732"/>
    </location>
    <ligand>
        <name>AMP</name>
        <dbReference type="ChEBI" id="CHEBI:456215"/>
    </ligand>
</feature>
<feature type="active site" description="Proton donor" evidence="3">
    <location>
        <position position="484"/>
    </location>
</feature>
<feature type="binding site" evidence="5">
    <location>
        <position position="525"/>
    </location>
    <ligand>
        <name>Zn(2+)</name>
        <dbReference type="ChEBI" id="CHEBI:29105"/>
        <label>2</label>
    </ligand>
</feature>
<evidence type="ECO:0000256" key="7">
    <source>
        <dbReference type="SAM" id="MobiDB-lite"/>
    </source>
</evidence>
<comment type="cofactor">
    <cofactor evidence="6">
        <name>a divalent metal cation</name>
        <dbReference type="ChEBI" id="CHEBI:60240"/>
    </cofactor>
    <text evidence="6">Binds 2 divalent metal cations per subunit. Site 1 may preferentially bind zinc ions, while site 2 has a preference for magnesium and/or manganese ions.</text>
</comment>
<evidence type="ECO:0000259" key="9">
    <source>
        <dbReference type="PROSITE" id="PS51845"/>
    </source>
</evidence>
<feature type="compositionally biased region" description="Polar residues" evidence="7">
    <location>
        <begin position="819"/>
        <end position="830"/>
    </location>
</feature>
<feature type="binding site" evidence="4">
    <location>
        <begin position="484"/>
        <end position="488"/>
    </location>
    <ligand>
        <name>AMP</name>
        <dbReference type="ChEBI" id="CHEBI:456215"/>
    </ligand>
</feature>
<dbReference type="InterPro" id="IPR036971">
    <property type="entry name" value="PDEase_catalytic_dom_sf"/>
</dbReference>
<feature type="transmembrane region" description="Helical" evidence="8">
    <location>
        <begin position="52"/>
        <end position="70"/>
    </location>
</feature>
<feature type="binding site" evidence="5">
    <location>
        <position position="525"/>
    </location>
    <ligand>
        <name>Zn(2+)</name>
        <dbReference type="ChEBI" id="CHEBI:29105"/>
        <label>1</label>
    </ligand>
</feature>
<keyword evidence="8" id="KW-1133">Transmembrane helix</keyword>
<organism evidence="10 11">
    <name type="scientific">Catenaria anguillulae PL171</name>
    <dbReference type="NCBI Taxonomy" id="765915"/>
    <lineage>
        <taxon>Eukaryota</taxon>
        <taxon>Fungi</taxon>
        <taxon>Fungi incertae sedis</taxon>
        <taxon>Blastocladiomycota</taxon>
        <taxon>Blastocladiomycetes</taxon>
        <taxon>Blastocladiales</taxon>
        <taxon>Catenariaceae</taxon>
        <taxon>Catenaria</taxon>
    </lineage>
</organism>
<dbReference type="CDD" id="cd00077">
    <property type="entry name" value="HDc"/>
    <property type="match status" value="1"/>
</dbReference>
<evidence type="ECO:0000256" key="2">
    <source>
        <dbReference type="ARBA" id="ARBA00022801"/>
    </source>
</evidence>
<feature type="transmembrane region" description="Helical" evidence="8">
    <location>
        <begin position="172"/>
        <end position="192"/>
    </location>
</feature>
<dbReference type="InterPro" id="IPR023174">
    <property type="entry name" value="PDEase_CS"/>
</dbReference>
<feature type="transmembrane region" description="Helical" evidence="8">
    <location>
        <begin position="127"/>
        <end position="149"/>
    </location>
</feature>
<dbReference type="Gene3D" id="1.10.1300.10">
    <property type="entry name" value="3'5'-cyclic nucleotide phosphodiesterase, catalytic domain"/>
    <property type="match status" value="1"/>
</dbReference>
<evidence type="ECO:0000256" key="5">
    <source>
        <dbReference type="PIRSR" id="PIRSR623088-3"/>
    </source>
</evidence>
<evidence type="ECO:0000256" key="3">
    <source>
        <dbReference type="PIRSR" id="PIRSR623088-1"/>
    </source>
</evidence>
<dbReference type="Pfam" id="PF00233">
    <property type="entry name" value="PDEase_I"/>
    <property type="match status" value="1"/>
</dbReference>
<feature type="compositionally biased region" description="Polar residues" evidence="7">
    <location>
        <begin position="359"/>
        <end position="386"/>
    </location>
</feature>
<gene>
    <name evidence="10" type="ORF">BCR44DRAFT_118924</name>
</gene>
<dbReference type="AlphaFoldDB" id="A0A1Y2I0G0"/>
<dbReference type="OrthoDB" id="546632at2759"/>
<feature type="binding site" evidence="4">
    <location>
        <position position="681"/>
    </location>
    <ligand>
        <name>AMP</name>
        <dbReference type="ChEBI" id="CHEBI:456215"/>
    </ligand>
</feature>
<feature type="compositionally biased region" description="Low complexity" evidence="7">
    <location>
        <begin position="785"/>
        <end position="805"/>
    </location>
</feature>